<feature type="transmembrane region" description="Helical" evidence="4">
    <location>
        <begin position="178"/>
        <end position="197"/>
    </location>
</feature>
<dbReference type="EMBL" id="JBHLWN010000060">
    <property type="protein sequence ID" value="MFC0213674.1"/>
    <property type="molecule type" value="Genomic_DNA"/>
</dbReference>
<feature type="domain" description="EAL" evidence="5">
    <location>
        <begin position="426"/>
        <end position="680"/>
    </location>
</feature>
<dbReference type="CDD" id="cd01949">
    <property type="entry name" value="GGDEF"/>
    <property type="match status" value="1"/>
</dbReference>
<dbReference type="PROSITE" id="PS50883">
    <property type="entry name" value="EAL"/>
    <property type="match status" value="1"/>
</dbReference>
<dbReference type="Gene3D" id="6.10.340.10">
    <property type="match status" value="1"/>
</dbReference>
<dbReference type="CDD" id="cd01948">
    <property type="entry name" value="EAL"/>
    <property type="match status" value="1"/>
</dbReference>
<dbReference type="InterPro" id="IPR029787">
    <property type="entry name" value="Nucleotide_cyclase"/>
</dbReference>
<keyword evidence="4" id="KW-1133">Transmembrane helix</keyword>
<dbReference type="RefSeq" id="WP_377470995.1">
    <property type="nucleotide sequence ID" value="NZ_JBHLWN010000060.1"/>
</dbReference>
<dbReference type="SUPFAM" id="SSF55073">
    <property type="entry name" value="Nucleotide cyclase"/>
    <property type="match status" value="1"/>
</dbReference>
<evidence type="ECO:0000256" key="4">
    <source>
        <dbReference type="SAM" id="Phobius"/>
    </source>
</evidence>
<dbReference type="Proteomes" id="UP001589776">
    <property type="component" value="Unassembled WGS sequence"/>
</dbReference>
<proteinExistence type="predicted"/>
<dbReference type="PROSITE" id="PS50885">
    <property type="entry name" value="HAMP"/>
    <property type="match status" value="1"/>
</dbReference>
<keyword evidence="2" id="KW-1003">Cell membrane</keyword>
<evidence type="ECO:0000259" key="6">
    <source>
        <dbReference type="PROSITE" id="PS50885"/>
    </source>
</evidence>
<keyword evidence="9" id="KW-1185">Reference proteome</keyword>
<dbReference type="InterPro" id="IPR035919">
    <property type="entry name" value="EAL_sf"/>
</dbReference>
<dbReference type="InterPro" id="IPR001633">
    <property type="entry name" value="EAL_dom"/>
</dbReference>
<evidence type="ECO:0000259" key="5">
    <source>
        <dbReference type="PROSITE" id="PS50883"/>
    </source>
</evidence>
<dbReference type="SUPFAM" id="SSF141868">
    <property type="entry name" value="EAL domain-like"/>
    <property type="match status" value="1"/>
</dbReference>
<feature type="domain" description="GGDEF" evidence="7">
    <location>
        <begin position="284"/>
        <end position="417"/>
    </location>
</feature>
<name>A0ABV6DM05_9BACL</name>
<dbReference type="InterPro" id="IPR043128">
    <property type="entry name" value="Rev_trsase/Diguanyl_cyclase"/>
</dbReference>
<dbReference type="Pfam" id="PF00990">
    <property type="entry name" value="GGDEF"/>
    <property type="match status" value="1"/>
</dbReference>
<dbReference type="NCBIfam" id="TIGR00254">
    <property type="entry name" value="GGDEF"/>
    <property type="match status" value="1"/>
</dbReference>
<sequence>MKLRTKLLMHTMVALLLAALLVGFILVKMLDMQASDKDNVAAIVTVQRLESSIVLTQQALNHYAFNITFGSEAEARQQLERSGQVMGELRKILEHLDSTGQVRSDEAKEIMGLLAAAEAKWNDLQASAKTAMALQDQVDSNRQSIRTAGILNDLFNLQRLVQALYEHHTSTLESEIKGIIWFCALGVMMLIWIAYLSNDRLTRHITKPVKTLADQAQAVAAGRLTKVEEHPAQDEIGDLSRSFSSMVRQLEELIYFDPLTELPNRRKFLNQLEQELSVARSGGRKFAMLYLDLDRFKNVNDSLGHTAGDQLLRTFASRLNGYMAGHGTAFRLGGDEFAVLVPLVDDTQELSELCGQIISSVSLPYTIESHELYVTASIGVSLYPTDADDGETLMKYADMAMYRAKKLGANHYQFYHPQMSDAVLEKLELESKLRRALELNELELKYQPQMDVQTGRIHGVEALLRWNQSELGPVPPSRFIPLAEETGLIVPLGAWVLKEACRQNKQWQLSGLPPIRVSVNLSALQFQQQDLVETIRRILEETQLDARYLELEITESVAMFNEASVIHTLGELKRLGLQLAIDDFGTGYSSFSYIKKFAVDSLKVDQSFIRDIASKDEDAAIVAAMVKLAHSLQMKVVAEGVETTEQLELCRSWNCDVAQGYLFSHAVKAEDIVLLLSEEQQQQAVGVIT</sequence>
<evidence type="ECO:0000259" key="7">
    <source>
        <dbReference type="PROSITE" id="PS50887"/>
    </source>
</evidence>
<keyword evidence="3 4" id="KW-0472">Membrane</keyword>
<dbReference type="Pfam" id="PF00672">
    <property type="entry name" value="HAMP"/>
    <property type="match status" value="1"/>
</dbReference>
<organism evidence="8 9">
    <name type="scientific">Paenibacillus chartarius</name>
    <dbReference type="NCBI Taxonomy" id="747481"/>
    <lineage>
        <taxon>Bacteria</taxon>
        <taxon>Bacillati</taxon>
        <taxon>Bacillota</taxon>
        <taxon>Bacilli</taxon>
        <taxon>Bacillales</taxon>
        <taxon>Paenibacillaceae</taxon>
        <taxon>Paenibacillus</taxon>
    </lineage>
</organism>
<dbReference type="PROSITE" id="PS50887">
    <property type="entry name" value="GGDEF"/>
    <property type="match status" value="1"/>
</dbReference>
<evidence type="ECO:0000256" key="3">
    <source>
        <dbReference type="ARBA" id="ARBA00023136"/>
    </source>
</evidence>
<protein>
    <submittedName>
        <fullName evidence="8">Bifunctional diguanylate cyclase/phosphodiesterase</fullName>
    </submittedName>
</protein>
<dbReference type="Pfam" id="PF00563">
    <property type="entry name" value="EAL"/>
    <property type="match status" value="1"/>
</dbReference>
<comment type="subcellular location">
    <subcellularLocation>
        <location evidence="1">Cell membrane</location>
    </subcellularLocation>
</comment>
<dbReference type="InterPro" id="IPR052155">
    <property type="entry name" value="Biofilm_reg_signaling"/>
</dbReference>
<dbReference type="SMART" id="SM00304">
    <property type="entry name" value="HAMP"/>
    <property type="match status" value="1"/>
</dbReference>
<dbReference type="SMART" id="SM00267">
    <property type="entry name" value="GGDEF"/>
    <property type="match status" value="1"/>
</dbReference>
<evidence type="ECO:0000313" key="8">
    <source>
        <dbReference type="EMBL" id="MFC0213674.1"/>
    </source>
</evidence>
<evidence type="ECO:0000313" key="9">
    <source>
        <dbReference type="Proteomes" id="UP001589776"/>
    </source>
</evidence>
<evidence type="ECO:0000256" key="1">
    <source>
        <dbReference type="ARBA" id="ARBA00004236"/>
    </source>
</evidence>
<dbReference type="InterPro" id="IPR000160">
    <property type="entry name" value="GGDEF_dom"/>
</dbReference>
<reference evidence="8 9" key="1">
    <citation type="submission" date="2024-09" db="EMBL/GenBank/DDBJ databases">
        <authorList>
            <person name="Sun Q."/>
            <person name="Mori K."/>
        </authorList>
    </citation>
    <scope>NUCLEOTIDE SEQUENCE [LARGE SCALE GENOMIC DNA]</scope>
    <source>
        <strain evidence="8 9">CCM 7759</strain>
    </source>
</reference>
<dbReference type="SUPFAM" id="SSF158472">
    <property type="entry name" value="HAMP domain-like"/>
    <property type="match status" value="1"/>
</dbReference>
<accession>A0ABV6DM05</accession>
<dbReference type="InterPro" id="IPR003660">
    <property type="entry name" value="HAMP_dom"/>
</dbReference>
<dbReference type="SMART" id="SM00052">
    <property type="entry name" value="EAL"/>
    <property type="match status" value="1"/>
</dbReference>
<dbReference type="PANTHER" id="PTHR44757">
    <property type="entry name" value="DIGUANYLATE CYCLASE DGCP"/>
    <property type="match status" value="1"/>
</dbReference>
<keyword evidence="4" id="KW-0812">Transmembrane</keyword>
<dbReference type="CDD" id="cd06225">
    <property type="entry name" value="HAMP"/>
    <property type="match status" value="1"/>
</dbReference>
<dbReference type="Gene3D" id="3.20.20.450">
    <property type="entry name" value="EAL domain"/>
    <property type="match status" value="1"/>
</dbReference>
<dbReference type="Gene3D" id="3.30.70.270">
    <property type="match status" value="1"/>
</dbReference>
<gene>
    <name evidence="8" type="ORF">ACFFK0_14615</name>
</gene>
<comment type="caution">
    <text evidence="8">The sequence shown here is derived from an EMBL/GenBank/DDBJ whole genome shotgun (WGS) entry which is preliminary data.</text>
</comment>
<feature type="domain" description="HAMP" evidence="6">
    <location>
        <begin position="203"/>
        <end position="255"/>
    </location>
</feature>
<dbReference type="PANTHER" id="PTHR44757:SF2">
    <property type="entry name" value="BIOFILM ARCHITECTURE MAINTENANCE PROTEIN MBAA"/>
    <property type="match status" value="1"/>
</dbReference>
<evidence type="ECO:0000256" key="2">
    <source>
        <dbReference type="ARBA" id="ARBA00022475"/>
    </source>
</evidence>